<feature type="transmembrane region" description="Helical" evidence="8">
    <location>
        <begin position="85"/>
        <end position="103"/>
    </location>
</feature>
<evidence type="ECO:0000256" key="5">
    <source>
        <dbReference type="ARBA" id="ARBA00022989"/>
    </source>
</evidence>
<dbReference type="RefSeq" id="WP_036976616.1">
    <property type="nucleotide sequence ID" value="NZ_CABKSM010000001.1"/>
</dbReference>
<reference evidence="9" key="1">
    <citation type="submission" date="2024-02" db="EMBL/GenBank/DDBJ databases">
        <title>Bacterial skin colonization with Propionibacterium avidum as a risk factor for Periprosthetic Joint Infections - a single-center prospective study.</title>
        <authorList>
            <person name="Achermann Y."/>
        </authorList>
    </citation>
    <scope>NUCLEOTIDE SEQUENCE</scope>
    <source>
        <strain evidence="9">PAVI-2017310195</strain>
    </source>
</reference>
<dbReference type="InterPro" id="IPR016570">
    <property type="entry name" value="UCP010361"/>
</dbReference>
<comment type="similarity">
    <text evidence="7">Belongs to the glycosyltransferase 87 family.</text>
</comment>
<feature type="transmembrane region" description="Helical" evidence="8">
    <location>
        <begin position="325"/>
        <end position="344"/>
    </location>
</feature>
<evidence type="ECO:0000256" key="6">
    <source>
        <dbReference type="ARBA" id="ARBA00023136"/>
    </source>
</evidence>
<organism evidence="9 10">
    <name type="scientific">Cutibacterium avidum</name>
    <dbReference type="NCBI Taxonomy" id="33010"/>
    <lineage>
        <taxon>Bacteria</taxon>
        <taxon>Bacillati</taxon>
        <taxon>Actinomycetota</taxon>
        <taxon>Actinomycetes</taxon>
        <taxon>Propionibacteriales</taxon>
        <taxon>Propionibacteriaceae</taxon>
        <taxon>Cutibacterium</taxon>
    </lineage>
</organism>
<evidence type="ECO:0000256" key="8">
    <source>
        <dbReference type="SAM" id="Phobius"/>
    </source>
</evidence>
<keyword evidence="5 8" id="KW-1133">Transmembrane helix</keyword>
<evidence type="ECO:0000313" key="9">
    <source>
        <dbReference type="EMBL" id="MEH1545488.1"/>
    </source>
</evidence>
<feature type="transmembrane region" description="Helical" evidence="8">
    <location>
        <begin position="364"/>
        <end position="386"/>
    </location>
</feature>
<dbReference type="GO" id="GO:0016758">
    <property type="term" value="F:hexosyltransferase activity"/>
    <property type="evidence" value="ECO:0007669"/>
    <property type="project" value="InterPro"/>
</dbReference>
<keyword evidence="3 9" id="KW-0808">Transferase</keyword>
<keyword evidence="2" id="KW-1003">Cell membrane</keyword>
<evidence type="ECO:0000256" key="3">
    <source>
        <dbReference type="ARBA" id="ARBA00022679"/>
    </source>
</evidence>
<keyword evidence="6 8" id="KW-0472">Membrane</keyword>
<dbReference type="Proteomes" id="UP001309299">
    <property type="component" value="Unassembled WGS sequence"/>
</dbReference>
<feature type="transmembrane region" description="Helical" evidence="8">
    <location>
        <begin position="56"/>
        <end position="78"/>
    </location>
</feature>
<protein>
    <submittedName>
        <fullName evidence="9">Glycosyltransferase family 87 protein</fullName>
        <ecNumber evidence="9">2.4.-.-</ecNumber>
    </submittedName>
</protein>
<evidence type="ECO:0000256" key="1">
    <source>
        <dbReference type="ARBA" id="ARBA00004651"/>
    </source>
</evidence>
<keyword evidence="9" id="KW-0328">Glycosyltransferase</keyword>
<keyword evidence="4 8" id="KW-0812">Transmembrane</keyword>
<dbReference type="EMBL" id="JBAKUA010000001">
    <property type="protein sequence ID" value="MEH1545488.1"/>
    <property type="molecule type" value="Genomic_DNA"/>
</dbReference>
<dbReference type="AlphaFoldDB" id="A0AB35XI03"/>
<gene>
    <name evidence="9" type="ORF">V7F78_00300</name>
</gene>
<dbReference type="EC" id="2.4.-.-" evidence="9"/>
<evidence type="ECO:0000313" key="10">
    <source>
        <dbReference type="Proteomes" id="UP001309299"/>
    </source>
</evidence>
<comment type="caution">
    <text evidence="9">The sequence shown here is derived from an EMBL/GenBank/DDBJ whole genome shotgun (WGS) entry which is preliminary data.</text>
</comment>
<evidence type="ECO:0000256" key="4">
    <source>
        <dbReference type="ARBA" id="ARBA00022692"/>
    </source>
</evidence>
<name>A0AB35XI03_9ACTN</name>
<proteinExistence type="inferred from homology"/>
<accession>A0AB35XI03</accession>
<dbReference type="PIRSF" id="PIRSF010361">
    <property type="entry name" value="UCP010361"/>
    <property type="match status" value="1"/>
</dbReference>
<dbReference type="GO" id="GO:0005886">
    <property type="term" value="C:plasma membrane"/>
    <property type="evidence" value="ECO:0007669"/>
    <property type="project" value="UniProtKB-SubCell"/>
</dbReference>
<evidence type="ECO:0000256" key="2">
    <source>
        <dbReference type="ARBA" id="ARBA00022475"/>
    </source>
</evidence>
<sequence>MLHVFIKPSSNYITGDVQYYLWWMQGGQPDPVVLPEYPLPVVWFLRALHWSAGDSYFIPAFATTMLLLDALLAVAMWIHGHRAGALWWIVLVPFLGPIMWNRFDMVPAVCMGLAALWYRRHPAACGVMIALGAAVKLWPALLILPMISRHKAAIRRLIAFGATGVALALASLLDGGWGRLVSPLTWQSGRGLQVESVPATVPVYQHFKNPDGGYKVEMSKYNAFEIFGPGASTWQSLSTILMALTVALAIGVALLSWRRNGLDHRSAVLADLVIIGALIIANKTLSPQYFVWWAAPAAMVLDRVSGENTSENPPDPNTLSWAQTWCWTAAMFLLITAFLTQQVYPLNYPGIIGLPPSRISTNLLVSRNIMTIVTFVACVVAFFASLRMHRPAQPTSAPTKPVHATLDER</sequence>
<dbReference type="Pfam" id="PF09594">
    <property type="entry name" value="GT87"/>
    <property type="match status" value="1"/>
</dbReference>
<feature type="transmembrane region" description="Helical" evidence="8">
    <location>
        <begin position="123"/>
        <end position="145"/>
    </location>
</feature>
<comment type="subcellular location">
    <subcellularLocation>
        <location evidence="1">Cell membrane</location>
        <topology evidence="1">Multi-pass membrane protein</topology>
    </subcellularLocation>
</comment>
<dbReference type="InterPro" id="IPR018584">
    <property type="entry name" value="GT87"/>
</dbReference>
<feature type="transmembrane region" description="Helical" evidence="8">
    <location>
        <begin position="157"/>
        <end position="177"/>
    </location>
</feature>
<evidence type="ECO:0000256" key="7">
    <source>
        <dbReference type="ARBA" id="ARBA00024033"/>
    </source>
</evidence>
<feature type="transmembrane region" description="Helical" evidence="8">
    <location>
        <begin position="234"/>
        <end position="255"/>
    </location>
</feature>